<gene>
    <name evidence="1" type="ORF">BI308_18160</name>
</gene>
<keyword evidence="2" id="KW-1185">Reference proteome</keyword>
<dbReference type="Proteomes" id="UP000183940">
    <property type="component" value="Unassembled WGS sequence"/>
</dbReference>
<evidence type="ECO:0000313" key="2">
    <source>
        <dbReference type="Proteomes" id="UP000183940"/>
    </source>
</evidence>
<dbReference type="EMBL" id="MLAW01000037">
    <property type="protein sequence ID" value="OJJ24101.1"/>
    <property type="molecule type" value="Genomic_DNA"/>
</dbReference>
<protein>
    <submittedName>
        <fullName evidence="1">Uncharacterized protein</fullName>
    </submittedName>
</protein>
<comment type="caution">
    <text evidence="1">The sequence shown here is derived from an EMBL/GenBank/DDBJ whole genome shotgun (WGS) entry which is preliminary data.</text>
</comment>
<sequence>MIDPKIIHTLVQMPKPLQTEVGHYAQYLLEKYLKSKSDLEYLEAEDEDMTADRIRDKLEAMGITDEDVTNAIAWSRKDL</sequence>
<evidence type="ECO:0000313" key="1">
    <source>
        <dbReference type="EMBL" id="OJJ24101.1"/>
    </source>
</evidence>
<dbReference type="AlphaFoldDB" id="A0A1L9QN51"/>
<reference evidence="1" key="1">
    <citation type="submission" date="2016-10" db="EMBL/GenBank/DDBJ databases">
        <title>CRISPR-Cas defence system in Roseofilum reptotaenium: evidence of a bacteriophage-cyanobacterium arms race in the coral black band disease.</title>
        <authorList>
            <person name="Buerger P."/>
            <person name="Wood-Charlson E.M."/>
            <person name="Weynberg K.D."/>
            <person name="Willis B."/>
            <person name="Van Oppen M.J."/>
        </authorList>
    </citation>
    <scope>NUCLEOTIDE SEQUENCE [LARGE SCALE GENOMIC DNA]</scope>
    <source>
        <strain evidence="1">AO1-A</strain>
    </source>
</reference>
<dbReference type="STRING" id="1925591.BI308_18160"/>
<accession>A0A1L9QN51</accession>
<name>A0A1L9QN51_9CYAN</name>
<proteinExistence type="predicted"/>
<organism evidence="1 2">
    <name type="scientific">Roseofilum reptotaenium AO1-A</name>
    <dbReference type="NCBI Taxonomy" id="1925591"/>
    <lineage>
        <taxon>Bacteria</taxon>
        <taxon>Bacillati</taxon>
        <taxon>Cyanobacteriota</taxon>
        <taxon>Cyanophyceae</taxon>
        <taxon>Desertifilales</taxon>
        <taxon>Desertifilaceae</taxon>
        <taxon>Roseofilum</taxon>
    </lineage>
</organism>